<protein>
    <recommendedName>
        <fullName evidence="5">Carboxylic ester hydrolase</fullName>
        <ecNumber evidence="5">3.1.1.-</ecNumber>
    </recommendedName>
</protein>
<name>A0A8S1BVF8_9INSE</name>
<feature type="domain" description="Carboxylesterase type B" evidence="6">
    <location>
        <begin position="39"/>
        <end position="552"/>
    </location>
</feature>
<dbReference type="Proteomes" id="UP000494165">
    <property type="component" value="Unassembled WGS sequence"/>
</dbReference>
<evidence type="ECO:0000256" key="1">
    <source>
        <dbReference type="ARBA" id="ARBA00005964"/>
    </source>
</evidence>
<dbReference type="EC" id="3.1.1.-" evidence="5"/>
<keyword evidence="3 5" id="KW-0378">Hydrolase</keyword>
<dbReference type="PANTHER" id="PTHR43142">
    <property type="entry name" value="CARBOXYLIC ESTER HYDROLASE"/>
    <property type="match status" value="1"/>
</dbReference>
<feature type="chain" id="PRO_5035959759" description="Carboxylic ester hydrolase" evidence="5">
    <location>
        <begin position="37"/>
        <end position="598"/>
    </location>
</feature>
<evidence type="ECO:0000313" key="8">
    <source>
        <dbReference type="Proteomes" id="UP000494165"/>
    </source>
</evidence>
<evidence type="ECO:0000259" key="6">
    <source>
        <dbReference type="Pfam" id="PF00135"/>
    </source>
</evidence>
<keyword evidence="5" id="KW-0732">Signal</keyword>
<keyword evidence="8" id="KW-1185">Reference proteome</keyword>
<evidence type="ECO:0000256" key="5">
    <source>
        <dbReference type="RuleBase" id="RU361235"/>
    </source>
</evidence>
<dbReference type="OrthoDB" id="6846267at2759"/>
<dbReference type="InterPro" id="IPR002018">
    <property type="entry name" value="CarbesteraseB"/>
</dbReference>
<dbReference type="PANTHER" id="PTHR43142:SF1">
    <property type="entry name" value="CARBOXYLIC ESTER HYDROLASE"/>
    <property type="match status" value="1"/>
</dbReference>
<comment type="similarity">
    <text evidence="1 5">Belongs to the type-B carboxylesterase/lipase family.</text>
</comment>
<reference evidence="7 8" key="1">
    <citation type="submission" date="2020-04" db="EMBL/GenBank/DDBJ databases">
        <authorList>
            <person name="Alioto T."/>
            <person name="Alioto T."/>
            <person name="Gomez Garrido J."/>
        </authorList>
    </citation>
    <scope>NUCLEOTIDE SEQUENCE [LARGE SCALE GENOMIC DNA]</scope>
</reference>
<feature type="signal peptide" evidence="5">
    <location>
        <begin position="1"/>
        <end position="36"/>
    </location>
</feature>
<evidence type="ECO:0000256" key="2">
    <source>
        <dbReference type="ARBA" id="ARBA00022487"/>
    </source>
</evidence>
<dbReference type="Gene3D" id="3.40.50.1820">
    <property type="entry name" value="alpha/beta hydrolase"/>
    <property type="match status" value="1"/>
</dbReference>
<dbReference type="InterPro" id="IPR029058">
    <property type="entry name" value="AB_hydrolase_fold"/>
</dbReference>
<dbReference type="GO" id="GO:0052689">
    <property type="term" value="F:carboxylic ester hydrolase activity"/>
    <property type="evidence" value="ECO:0007669"/>
    <property type="project" value="UniProtKB-KW"/>
</dbReference>
<dbReference type="Pfam" id="PF00135">
    <property type="entry name" value="COesterase"/>
    <property type="match status" value="1"/>
</dbReference>
<accession>A0A8S1BVF8</accession>
<evidence type="ECO:0000256" key="4">
    <source>
        <dbReference type="ARBA" id="ARBA00023180"/>
    </source>
</evidence>
<dbReference type="SUPFAM" id="SSF53474">
    <property type="entry name" value="alpha/beta-Hydrolases"/>
    <property type="match status" value="1"/>
</dbReference>
<sequence>MQSVTKTNSSARCSKPEQALRASILSLLSLVCLGLADRPLASVKQGDLQGVWQTSAKGLKYAAFMGIPYAEPPVGSLRFEPPKPAEAWDGVLDAGDFGSHCISYEHVLGQTPRDPISGQEDCLFLNVFTPKLPDENTKEDDLMHVIIYIHGGAFMFGASNYYGAKYLMDKNLVIVTLNYRVGPLGFLSFEDKFLPGNNGLRDQVLAMRWVQDNINFFGGNKYYVTLMGLSAGGASVHYQLMNHHTSRLFYGAISISGTATCPWALVDNAKERATTYANSLGCDTSNGTKETVKCLKKKPAEDLMKAVEQFLVWQYSPFTPFGPVVERDRSPDYDEVLYASPTEIMLSGRQKRLRWMIGTVDSEGLYPVANFINNEEELKRLDEEFDELVPFLLDFNHTVKSSDRLEVTRKIRKEYFGDKKISKETTKELIKMVSDRLYLVDAQKAAEMQSQFAPIYFYRLTRRPSKSLSDLMTETTNNYGTSHADDFYYLMNMTFYEDYERTGEELRFMEMMLELVSQFASLGKLPEYEGVKWNWVDVDADFNYLHMDKVPPHMAYDNDIGNADFWLSLPIDEWTQRPKEKRRYLRNKEDEMRSRDEL</sequence>
<evidence type="ECO:0000313" key="7">
    <source>
        <dbReference type="EMBL" id="CAB3359799.1"/>
    </source>
</evidence>
<comment type="caution">
    <text evidence="7">The sequence shown here is derived from an EMBL/GenBank/DDBJ whole genome shotgun (WGS) entry which is preliminary data.</text>
</comment>
<keyword evidence="4" id="KW-0325">Glycoprotein</keyword>
<gene>
    <name evidence="7" type="ORF">CLODIP_2_CD07930</name>
</gene>
<proteinExistence type="inferred from homology"/>
<dbReference type="InterPro" id="IPR019819">
    <property type="entry name" value="Carboxylesterase_B_CS"/>
</dbReference>
<dbReference type="PROSITE" id="PS00122">
    <property type="entry name" value="CARBOXYLESTERASE_B_1"/>
    <property type="match status" value="1"/>
</dbReference>
<dbReference type="EMBL" id="CADEPI010000002">
    <property type="protein sequence ID" value="CAB3359799.1"/>
    <property type="molecule type" value="Genomic_DNA"/>
</dbReference>
<dbReference type="InterPro" id="IPR019826">
    <property type="entry name" value="Carboxylesterase_B_AS"/>
</dbReference>
<keyword evidence="2" id="KW-0719">Serine esterase</keyword>
<evidence type="ECO:0000256" key="3">
    <source>
        <dbReference type="ARBA" id="ARBA00022801"/>
    </source>
</evidence>
<dbReference type="PROSITE" id="PS00941">
    <property type="entry name" value="CARBOXYLESTERASE_B_2"/>
    <property type="match status" value="1"/>
</dbReference>
<organism evidence="7 8">
    <name type="scientific">Cloeon dipterum</name>
    <dbReference type="NCBI Taxonomy" id="197152"/>
    <lineage>
        <taxon>Eukaryota</taxon>
        <taxon>Metazoa</taxon>
        <taxon>Ecdysozoa</taxon>
        <taxon>Arthropoda</taxon>
        <taxon>Hexapoda</taxon>
        <taxon>Insecta</taxon>
        <taxon>Pterygota</taxon>
        <taxon>Palaeoptera</taxon>
        <taxon>Ephemeroptera</taxon>
        <taxon>Pisciforma</taxon>
        <taxon>Baetidae</taxon>
        <taxon>Cloeon</taxon>
    </lineage>
</organism>
<dbReference type="AlphaFoldDB" id="A0A8S1BVF8"/>